<gene>
    <name evidence="2" type="ORF">BXY45_11555</name>
</gene>
<dbReference type="AlphaFoldDB" id="A0A316A743"/>
<feature type="transmembrane region" description="Helical" evidence="1">
    <location>
        <begin position="33"/>
        <end position="50"/>
    </location>
</feature>
<dbReference type="OrthoDB" id="5197556at2"/>
<proteinExistence type="predicted"/>
<sequence length="147" mass="15462">MRTWVLGLWLCIVGPFIGVVAVGGPGGGVVDHLLQHVVMIALGVVSLWVISRLRRATPSQTVTMTAGVLFVVQVLFLIGNLGESVAVVRQGGFGVGEVAFEDPVHEFFSYITPLSFLVAVLLVVVVSVEAAVVGLRARSKVAVAGDR</sequence>
<dbReference type="Proteomes" id="UP000245469">
    <property type="component" value="Unassembled WGS sequence"/>
</dbReference>
<keyword evidence="1" id="KW-1133">Transmembrane helix</keyword>
<evidence type="ECO:0000313" key="3">
    <source>
        <dbReference type="Proteomes" id="UP000245469"/>
    </source>
</evidence>
<reference evidence="2 3" key="1">
    <citation type="submission" date="2018-03" db="EMBL/GenBank/DDBJ databases">
        <title>Genomic Encyclopedia of Archaeal and Bacterial Type Strains, Phase II (KMG-II): from individual species to whole genera.</title>
        <authorList>
            <person name="Goeker M."/>
        </authorList>
    </citation>
    <scope>NUCLEOTIDE SEQUENCE [LARGE SCALE GENOMIC DNA]</scope>
    <source>
        <strain evidence="2 3">DSM 44889</strain>
    </source>
</reference>
<protein>
    <submittedName>
        <fullName evidence="2">Uncharacterized protein</fullName>
    </submittedName>
</protein>
<name>A0A316A743_9ACTN</name>
<keyword evidence="3" id="KW-1185">Reference proteome</keyword>
<dbReference type="EMBL" id="QGDQ01000015">
    <property type="protein sequence ID" value="PWJ53038.1"/>
    <property type="molecule type" value="Genomic_DNA"/>
</dbReference>
<feature type="transmembrane region" description="Helical" evidence="1">
    <location>
        <begin position="62"/>
        <end position="82"/>
    </location>
</feature>
<dbReference type="RefSeq" id="WP_109774886.1">
    <property type="nucleotide sequence ID" value="NZ_QGDQ01000015.1"/>
</dbReference>
<evidence type="ECO:0000256" key="1">
    <source>
        <dbReference type="SAM" id="Phobius"/>
    </source>
</evidence>
<accession>A0A316A743</accession>
<keyword evidence="1" id="KW-0812">Transmembrane</keyword>
<evidence type="ECO:0000313" key="2">
    <source>
        <dbReference type="EMBL" id="PWJ53038.1"/>
    </source>
</evidence>
<keyword evidence="1" id="KW-0472">Membrane</keyword>
<feature type="transmembrane region" description="Helical" evidence="1">
    <location>
        <begin position="107"/>
        <end position="132"/>
    </location>
</feature>
<comment type="caution">
    <text evidence="2">The sequence shown here is derived from an EMBL/GenBank/DDBJ whole genome shotgun (WGS) entry which is preliminary data.</text>
</comment>
<organism evidence="2 3">
    <name type="scientific">Quadrisphaera granulorum</name>
    <dbReference type="NCBI Taxonomy" id="317664"/>
    <lineage>
        <taxon>Bacteria</taxon>
        <taxon>Bacillati</taxon>
        <taxon>Actinomycetota</taxon>
        <taxon>Actinomycetes</taxon>
        <taxon>Kineosporiales</taxon>
        <taxon>Kineosporiaceae</taxon>
        <taxon>Quadrisphaera</taxon>
    </lineage>
</organism>